<dbReference type="InterPro" id="IPR007401">
    <property type="entry name" value="DUF454"/>
</dbReference>
<dbReference type="PANTHER" id="PTHR35813:SF1">
    <property type="entry name" value="INNER MEMBRANE PROTEIN YBAN"/>
    <property type="match status" value="1"/>
</dbReference>
<organism evidence="2">
    <name type="scientific">marine metagenome</name>
    <dbReference type="NCBI Taxonomy" id="408172"/>
    <lineage>
        <taxon>unclassified sequences</taxon>
        <taxon>metagenomes</taxon>
        <taxon>ecological metagenomes</taxon>
    </lineage>
</organism>
<proteinExistence type="predicted"/>
<dbReference type="Pfam" id="PF04304">
    <property type="entry name" value="DUF454"/>
    <property type="match status" value="1"/>
</dbReference>
<dbReference type="AlphaFoldDB" id="A0A382DWH3"/>
<feature type="transmembrane region" description="Helical" evidence="1">
    <location>
        <begin position="60"/>
        <end position="76"/>
    </location>
</feature>
<evidence type="ECO:0000256" key="1">
    <source>
        <dbReference type="SAM" id="Phobius"/>
    </source>
</evidence>
<feature type="transmembrane region" description="Helical" evidence="1">
    <location>
        <begin position="82"/>
        <end position="100"/>
    </location>
</feature>
<dbReference type="EMBL" id="UINC01041395">
    <property type="protein sequence ID" value="SVB42605.1"/>
    <property type="molecule type" value="Genomic_DNA"/>
</dbReference>
<accession>A0A382DWH3</accession>
<sequence>MAYIGFVVPGIPFSIFLVIAAWAFAKSSPKMEAWLYNHPWFGEFLTNWNHHRVFPTKAKIGMIIVMASTLAVTFHITHNMNMLLWTGGFMACVAIWAWRYPPTVAEHDLRIKEGRRVAWLK</sequence>
<dbReference type="GO" id="GO:0005886">
    <property type="term" value="C:plasma membrane"/>
    <property type="evidence" value="ECO:0007669"/>
    <property type="project" value="TreeGrafter"/>
</dbReference>
<evidence type="ECO:0008006" key="3">
    <source>
        <dbReference type="Google" id="ProtNLM"/>
    </source>
</evidence>
<keyword evidence="1" id="KW-0472">Membrane</keyword>
<protein>
    <recommendedName>
        <fullName evidence="3">DUF454 domain-containing protein</fullName>
    </recommendedName>
</protein>
<keyword evidence="1" id="KW-1133">Transmembrane helix</keyword>
<reference evidence="2" key="1">
    <citation type="submission" date="2018-05" db="EMBL/GenBank/DDBJ databases">
        <authorList>
            <person name="Lanie J.A."/>
            <person name="Ng W.-L."/>
            <person name="Kazmierczak K.M."/>
            <person name="Andrzejewski T.M."/>
            <person name="Davidsen T.M."/>
            <person name="Wayne K.J."/>
            <person name="Tettelin H."/>
            <person name="Glass J.I."/>
            <person name="Rusch D."/>
            <person name="Podicherti R."/>
            <person name="Tsui H.-C.T."/>
            <person name="Winkler M.E."/>
        </authorList>
    </citation>
    <scope>NUCLEOTIDE SEQUENCE</scope>
</reference>
<dbReference type="PANTHER" id="PTHR35813">
    <property type="entry name" value="INNER MEMBRANE PROTEIN YBAN"/>
    <property type="match status" value="1"/>
</dbReference>
<gene>
    <name evidence="2" type="ORF">METZ01_LOCUS195459</name>
</gene>
<keyword evidence="1" id="KW-0812">Transmembrane</keyword>
<name>A0A382DWH3_9ZZZZ</name>
<feature type="transmembrane region" description="Helical" evidence="1">
    <location>
        <begin position="6"/>
        <end position="25"/>
    </location>
</feature>
<evidence type="ECO:0000313" key="2">
    <source>
        <dbReference type="EMBL" id="SVB42605.1"/>
    </source>
</evidence>